<dbReference type="Proteomes" id="UP001391051">
    <property type="component" value="Unassembled WGS sequence"/>
</dbReference>
<organism evidence="9 10">
    <name type="scientific">Apiospora aurea</name>
    <dbReference type="NCBI Taxonomy" id="335848"/>
    <lineage>
        <taxon>Eukaryota</taxon>
        <taxon>Fungi</taxon>
        <taxon>Dikarya</taxon>
        <taxon>Ascomycota</taxon>
        <taxon>Pezizomycotina</taxon>
        <taxon>Sordariomycetes</taxon>
        <taxon>Xylariomycetidae</taxon>
        <taxon>Amphisphaeriales</taxon>
        <taxon>Apiosporaceae</taxon>
        <taxon>Apiospora</taxon>
    </lineage>
</organism>
<evidence type="ECO:0000313" key="10">
    <source>
        <dbReference type="Proteomes" id="UP001391051"/>
    </source>
</evidence>
<dbReference type="SUPFAM" id="SSF53474">
    <property type="entry name" value="alpha/beta-Hydrolases"/>
    <property type="match status" value="1"/>
</dbReference>
<keyword evidence="7" id="KW-1015">Disulfide bond</keyword>
<dbReference type="PANTHER" id="PTHR33938">
    <property type="entry name" value="FERULOYL ESTERASE B-RELATED"/>
    <property type="match status" value="1"/>
</dbReference>
<evidence type="ECO:0000256" key="6">
    <source>
        <dbReference type="ARBA" id="ARBA00022837"/>
    </source>
</evidence>
<reference evidence="9 10" key="1">
    <citation type="submission" date="2023-01" db="EMBL/GenBank/DDBJ databases">
        <title>Analysis of 21 Apiospora genomes using comparative genomics revels a genus with tremendous synthesis potential of carbohydrate active enzymes and secondary metabolites.</title>
        <authorList>
            <person name="Sorensen T."/>
        </authorList>
    </citation>
    <scope>NUCLEOTIDE SEQUENCE [LARGE SCALE GENOMIC DNA]</scope>
    <source>
        <strain evidence="9 10">CBS 24483</strain>
    </source>
</reference>
<feature type="chain" id="PRO_5044992976" description="Carboxylic ester hydrolase" evidence="8">
    <location>
        <begin position="21"/>
        <end position="571"/>
    </location>
</feature>
<keyword evidence="4 8" id="KW-0732">Signal</keyword>
<accession>A0ABR1QLH5</accession>
<evidence type="ECO:0000256" key="8">
    <source>
        <dbReference type="RuleBase" id="RU361238"/>
    </source>
</evidence>
<keyword evidence="10" id="KW-1185">Reference proteome</keyword>
<keyword evidence="2" id="KW-0719">Serine esterase</keyword>
<dbReference type="EC" id="3.1.1.-" evidence="8"/>
<dbReference type="RefSeq" id="XP_066702811.1">
    <property type="nucleotide sequence ID" value="XM_066840184.1"/>
</dbReference>
<evidence type="ECO:0000256" key="5">
    <source>
        <dbReference type="ARBA" id="ARBA00022801"/>
    </source>
</evidence>
<evidence type="ECO:0000256" key="1">
    <source>
        <dbReference type="ARBA" id="ARBA00006249"/>
    </source>
</evidence>
<dbReference type="PANTHER" id="PTHR33938:SF2">
    <property type="entry name" value="CARBOXYLIC ESTER HYDROLASE"/>
    <property type="match status" value="1"/>
</dbReference>
<comment type="caution">
    <text evidence="9">The sequence shown here is derived from an EMBL/GenBank/DDBJ whole genome shotgun (WGS) entry which is preliminary data.</text>
</comment>
<comment type="similarity">
    <text evidence="1 8">Belongs to the tannase family.</text>
</comment>
<keyword evidence="5 8" id="KW-0378">Hydrolase</keyword>
<feature type="signal peptide" evidence="8">
    <location>
        <begin position="1"/>
        <end position="20"/>
    </location>
</feature>
<name>A0ABR1QLH5_9PEZI</name>
<evidence type="ECO:0000256" key="4">
    <source>
        <dbReference type="ARBA" id="ARBA00022729"/>
    </source>
</evidence>
<dbReference type="InterPro" id="IPR029058">
    <property type="entry name" value="AB_hydrolase_fold"/>
</dbReference>
<dbReference type="InterPro" id="IPR011118">
    <property type="entry name" value="Tannase/feruloyl_esterase"/>
</dbReference>
<proteinExistence type="inferred from homology"/>
<evidence type="ECO:0000256" key="3">
    <source>
        <dbReference type="ARBA" id="ARBA00022723"/>
    </source>
</evidence>
<protein>
    <recommendedName>
        <fullName evidence="8">Carboxylic ester hydrolase</fullName>
        <ecNumber evidence="8">3.1.1.-</ecNumber>
    </recommendedName>
</protein>
<keyword evidence="3" id="KW-0479">Metal-binding</keyword>
<evidence type="ECO:0000256" key="2">
    <source>
        <dbReference type="ARBA" id="ARBA00022487"/>
    </source>
</evidence>
<evidence type="ECO:0000313" key="9">
    <source>
        <dbReference type="EMBL" id="KAK7959108.1"/>
    </source>
</evidence>
<dbReference type="GeneID" id="92073246"/>
<dbReference type="Pfam" id="PF07519">
    <property type="entry name" value="Tannase"/>
    <property type="match status" value="2"/>
</dbReference>
<gene>
    <name evidence="9" type="ORF">PG986_003962</name>
</gene>
<dbReference type="EMBL" id="JAQQWE010000003">
    <property type="protein sequence ID" value="KAK7959108.1"/>
    <property type="molecule type" value="Genomic_DNA"/>
</dbReference>
<evidence type="ECO:0000256" key="7">
    <source>
        <dbReference type="ARBA" id="ARBA00023157"/>
    </source>
</evidence>
<keyword evidence="6" id="KW-0106">Calcium</keyword>
<sequence length="571" mass="61099">MLSAQVPLLLLAGSAATAAAQCTKERFETMLAGNEAASVRDVTPVAAGGSFGPPTMAFPAPAKNLSALCSVTVNVKSSASSSYNFGLFLPDSGWNERFLTTGNGGFGGGINWVDMNIFAHHGFATMSTDTGHNATAFDATWGLNQPEKLIDWGSRAMHGSIELAKTMVASYYGGSSSNSTAAEAATIKYSYYASCSTGGRQGLKEIQLHPESFDGIVVGAPAWWTTHLAAFTLQAPLYNFPENASHHVGQPLIKTITSEILRQCDGQDGLEDGIISDTFGCNFNYDKLLCADEAGDAGASSASAANQTNNCLTPEQVQTVYKVYNEWREDNGSTLVFPGLPLGADPSGMLLSFSGLGRGLWENWVYNDSNWDYIQFTYADVLEADRVDPGDAAADDFDMAAYRARGGKIIMYHGMADLGIPTGSSRVFYDNVHQAMGGGGGAGGADGAAKEEEKEVDLTDFYRFFLIPGMGHCNSGPGPWYIAGGSQDLPNITHSVPGHEDAEHDVVLAMMRWVEEDQAPEQLIGTKFVGDDGAKGIESQRPICMYPKRARYIGTSKEDVNKPESWECPKE</sequence>